<dbReference type="OrthoDB" id="5398371at2759"/>
<feature type="compositionally biased region" description="Basic and acidic residues" evidence="1">
    <location>
        <begin position="1"/>
        <end position="16"/>
    </location>
</feature>
<accession>A0A2D3VAV1</accession>
<dbReference type="EMBL" id="FJUY01000008">
    <property type="protein sequence ID" value="CZT19794.1"/>
    <property type="molecule type" value="Genomic_DNA"/>
</dbReference>
<dbReference type="AlphaFoldDB" id="A0A2D3VAV1"/>
<name>A0A2D3VAV1_9PEZI</name>
<evidence type="ECO:0008006" key="4">
    <source>
        <dbReference type="Google" id="ProtNLM"/>
    </source>
</evidence>
<dbReference type="GeneID" id="35600803"/>
<dbReference type="Proteomes" id="UP000225277">
    <property type="component" value="Unassembled WGS sequence"/>
</dbReference>
<gene>
    <name evidence="2" type="ORF">RCC_05650</name>
</gene>
<keyword evidence="3" id="KW-1185">Reference proteome</keyword>
<proteinExistence type="predicted"/>
<feature type="region of interest" description="Disordered" evidence="1">
    <location>
        <begin position="1"/>
        <end position="26"/>
    </location>
</feature>
<protein>
    <recommendedName>
        <fullName evidence="4">BTB domain-containing protein</fullName>
    </recommendedName>
</protein>
<evidence type="ECO:0000313" key="2">
    <source>
        <dbReference type="EMBL" id="CZT19794.1"/>
    </source>
</evidence>
<sequence>MSAPAREPKNAAKRFETASVSNPIANEERTSKDSIVDIDARGDLILCISHDATATVHVHRFRVSSGQLKATSKYFSGLLQGRFGESEQVGAKHVELRKQYDNIGDVPAAELPIVRIDDIGRISAVKSIEALCTDFLSILHDLDTPPLPPVTNIANWAIVADRFDALTAVGSYVRRKKMLRAIDGKTAPKVDLALSEEKIRQRLLVAILLDYPPWTEKYSLRMVVKGWIDREIDETSALWWDLPMQIEEELAHRRYCILETIQSLEHHFIKLYTSRERQCRLGYDSSAQCDSFQLGEMVRFFSRIGTASVRGTILDDAAPSEPFQGDLNVLIDLLKQAPEYQIDSFHHHCGLRTKLIPLLDMVNECLAHVGICQECWSQARVEHSWMDTKKPLLWRRQLLRLRTPVHQELHNNVRAVFTAVDRDWSA</sequence>
<reference evidence="2 3" key="1">
    <citation type="submission" date="2016-03" db="EMBL/GenBank/DDBJ databases">
        <authorList>
            <person name="Ploux O."/>
        </authorList>
    </citation>
    <scope>NUCLEOTIDE SEQUENCE [LARGE SCALE GENOMIC DNA]</scope>
    <source>
        <strain evidence="2 3">URUG2</strain>
    </source>
</reference>
<dbReference type="RefSeq" id="XP_023626684.1">
    <property type="nucleotide sequence ID" value="XM_023770916.1"/>
</dbReference>
<evidence type="ECO:0000313" key="3">
    <source>
        <dbReference type="Proteomes" id="UP000225277"/>
    </source>
</evidence>
<evidence type="ECO:0000256" key="1">
    <source>
        <dbReference type="SAM" id="MobiDB-lite"/>
    </source>
</evidence>
<organism evidence="2 3">
    <name type="scientific">Ramularia collo-cygni</name>
    <dbReference type="NCBI Taxonomy" id="112498"/>
    <lineage>
        <taxon>Eukaryota</taxon>
        <taxon>Fungi</taxon>
        <taxon>Dikarya</taxon>
        <taxon>Ascomycota</taxon>
        <taxon>Pezizomycotina</taxon>
        <taxon>Dothideomycetes</taxon>
        <taxon>Dothideomycetidae</taxon>
        <taxon>Mycosphaerellales</taxon>
        <taxon>Mycosphaerellaceae</taxon>
        <taxon>Ramularia</taxon>
    </lineage>
</organism>